<accession>A0A2N5UDE2</accession>
<sequence>MRCDVEYDVNRRGRLTLEERGAYTKRWPSGHLERVQSTSDHTQSGALGVPLNAYKSTILEVFKLSSPAAFIHINAPSDYHTQSRLFNKMLFKYFLAPIALAAAAVAYGESSDAASKGIDFQVIVKATEKLTDPIVKSSGKDNVADVVKEFSSIYVPVLEISKKFHSVDKLEKTFVSEQAKFFFSFLQKFELIIKAIADHPRVLQGCHDKIPEFNTQFGVIITDLKKYNIDFKGALAGIKLDVSLWVKIGFNFQNLIGIPL</sequence>
<dbReference type="EMBL" id="PGCI01000173">
    <property type="protein sequence ID" value="PLW35716.1"/>
    <property type="molecule type" value="Genomic_DNA"/>
</dbReference>
<evidence type="ECO:0000256" key="1">
    <source>
        <dbReference type="SAM" id="Phobius"/>
    </source>
</evidence>
<dbReference type="Proteomes" id="UP000235392">
    <property type="component" value="Unassembled WGS sequence"/>
</dbReference>
<keyword evidence="1" id="KW-0472">Membrane</keyword>
<dbReference type="AlphaFoldDB" id="A0A2N5UDE2"/>
<keyword evidence="1" id="KW-0812">Transmembrane</keyword>
<keyword evidence="1" id="KW-1133">Transmembrane helix</keyword>
<evidence type="ECO:0000313" key="2">
    <source>
        <dbReference type="EMBL" id="PLW35716.1"/>
    </source>
</evidence>
<gene>
    <name evidence="2" type="ORF">PCASD_13115</name>
</gene>
<name>A0A2N5UDE2_9BASI</name>
<feature type="transmembrane region" description="Helical" evidence="1">
    <location>
        <begin position="90"/>
        <end position="108"/>
    </location>
</feature>
<evidence type="ECO:0000313" key="3">
    <source>
        <dbReference type="Proteomes" id="UP000235392"/>
    </source>
</evidence>
<reference evidence="2 3" key="1">
    <citation type="submission" date="2017-11" db="EMBL/GenBank/DDBJ databases">
        <title>De novo assembly and phasing of dikaryotic genomes from two isolates of Puccinia coronata f. sp. avenae, the causal agent of oat crown rust.</title>
        <authorList>
            <person name="Miller M.E."/>
            <person name="Zhang Y."/>
            <person name="Omidvar V."/>
            <person name="Sperschneider J."/>
            <person name="Schwessinger B."/>
            <person name="Raley C."/>
            <person name="Palmer J.M."/>
            <person name="Garnica D."/>
            <person name="Upadhyaya N."/>
            <person name="Rathjen J."/>
            <person name="Taylor J.M."/>
            <person name="Park R.F."/>
            <person name="Dodds P.N."/>
            <person name="Hirsch C.D."/>
            <person name="Kianian S.F."/>
            <person name="Figueroa M."/>
        </authorList>
    </citation>
    <scope>NUCLEOTIDE SEQUENCE [LARGE SCALE GENOMIC DNA]</scope>
    <source>
        <strain evidence="2">12SD80</strain>
    </source>
</reference>
<comment type="caution">
    <text evidence="2">The sequence shown here is derived from an EMBL/GenBank/DDBJ whole genome shotgun (WGS) entry which is preliminary data.</text>
</comment>
<organism evidence="2 3">
    <name type="scientific">Puccinia coronata f. sp. avenae</name>
    <dbReference type="NCBI Taxonomy" id="200324"/>
    <lineage>
        <taxon>Eukaryota</taxon>
        <taxon>Fungi</taxon>
        <taxon>Dikarya</taxon>
        <taxon>Basidiomycota</taxon>
        <taxon>Pucciniomycotina</taxon>
        <taxon>Pucciniomycetes</taxon>
        <taxon>Pucciniales</taxon>
        <taxon>Pucciniaceae</taxon>
        <taxon>Puccinia</taxon>
    </lineage>
</organism>
<proteinExistence type="predicted"/>
<protein>
    <submittedName>
        <fullName evidence="2">Uncharacterized protein</fullName>
    </submittedName>
</protein>